<keyword evidence="1" id="KW-0614">Plasmid</keyword>
<proteinExistence type="predicted"/>
<geneLocation type="plasmid" evidence="1 2">
    <name>pMU3262</name>
</geneLocation>
<dbReference type="BioCyc" id="TSAC1094508:GLMA-2864-MONOMER"/>
<reference evidence="1 2" key="1">
    <citation type="journal article" date="2014" name="Appl. Environ. Microbiol.">
        <title>Profile of Secreted Hydrolases, Associated Proteins, and SlpA in Thermoanaerobacterium saccharolyticum during the Degradation of Hemicellulose.</title>
        <authorList>
            <person name="Currie D.H."/>
            <person name="Guss A.M."/>
            <person name="Herring C.D."/>
            <person name="Giannone R.J."/>
            <person name="Johnson C.M."/>
            <person name="Lankford P.K."/>
            <person name="Brown S.D."/>
            <person name="Hettich R.L."/>
            <person name="Lynd L.R."/>
        </authorList>
    </citation>
    <scope>NUCLEOTIDE SEQUENCE [LARGE SCALE GENOMIC DNA]</scope>
    <source>
        <strain evidence="2">DSM 8691 / JW/SL-YS485</strain>
    </source>
</reference>
<sequence>MKIQIVFRENADKDIINWYNSLPEGDRSNQIRMILKKYIQEEKEKKEKR</sequence>
<dbReference type="RefSeq" id="WP_014759636.1">
    <property type="nucleotide sequence ID" value="NC_017998.1"/>
</dbReference>
<dbReference type="AlphaFoldDB" id="I3WC14"/>
<gene>
    <name evidence="1" type="ordered locus">Tsac_2818</name>
</gene>
<accession>I3WC14</accession>
<dbReference type="EMBL" id="CP003185">
    <property type="protein sequence ID" value="AFK94365.1"/>
    <property type="molecule type" value="Genomic_DNA"/>
</dbReference>
<protein>
    <submittedName>
        <fullName evidence="1">Uncharacterized protein</fullName>
    </submittedName>
</protein>
<dbReference type="KEGG" id="tsh:Tsac_2818"/>
<dbReference type="Proteomes" id="UP000006178">
    <property type="component" value="Plasmid pMU3262"/>
</dbReference>
<keyword evidence="2" id="KW-1185">Reference proteome</keyword>
<organism evidence="1 2">
    <name type="scientific">Thermoanaerobacterium saccharolyticum (strain DSM 8691 / JW/SL-YS485)</name>
    <dbReference type="NCBI Taxonomy" id="1094508"/>
    <lineage>
        <taxon>Bacteria</taxon>
        <taxon>Bacillati</taxon>
        <taxon>Bacillota</taxon>
        <taxon>Clostridia</taxon>
        <taxon>Thermoanaerobacterales</taxon>
        <taxon>Thermoanaerobacteraceae</taxon>
        <taxon>Thermoanaerobacterium</taxon>
    </lineage>
</organism>
<evidence type="ECO:0000313" key="2">
    <source>
        <dbReference type="Proteomes" id="UP000006178"/>
    </source>
</evidence>
<dbReference type="PATRIC" id="fig|1094508.3.peg.2844"/>
<name>I3WC14_THESW</name>
<evidence type="ECO:0000313" key="1">
    <source>
        <dbReference type="EMBL" id="AFK94365.1"/>
    </source>
</evidence>